<accession>A0ABR1GBS0</accession>
<comment type="caution">
    <text evidence="6">Lacks conserved residue(s) required for the propagation of feature annotation.</text>
</comment>
<evidence type="ECO:0000256" key="2">
    <source>
        <dbReference type="ARBA" id="ARBA00022448"/>
    </source>
</evidence>
<evidence type="ECO:0000256" key="5">
    <source>
        <dbReference type="ARBA" id="ARBA00023136"/>
    </source>
</evidence>
<sequence>MSTGATSTIDARGVSRKRFYELASLVYQLGVLVSRSSGGCVRLRWLWTMAALQCANLAAMAAASFFDAPARGVPWQALQALVFWEGLLGGAVYVNAFGRIHAEVPREDRELSLLVASCADSAGINCAAWLSLWLQCALDRRHGRATGSAWC</sequence>
<dbReference type="PANTHER" id="PTHR10981">
    <property type="entry name" value="BATTENIN"/>
    <property type="match status" value="1"/>
</dbReference>
<comment type="similarity">
    <text evidence="6">Belongs to the battenin family.</text>
</comment>
<reference evidence="7 8" key="1">
    <citation type="submission" date="2024-03" db="EMBL/GenBank/DDBJ databases">
        <title>Aureococcus anophagefferens CCMP1851 and Kratosvirus quantuckense: Draft genome of a second virus-susceptible host strain in the model system.</title>
        <authorList>
            <person name="Chase E."/>
            <person name="Truchon A.R."/>
            <person name="Schepens W."/>
            <person name="Wilhelm S.W."/>
        </authorList>
    </citation>
    <scope>NUCLEOTIDE SEQUENCE [LARGE SCALE GENOMIC DNA]</scope>
    <source>
        <strain evidence="7 8">CCMP1851</strain>
    </source>
</reference>
<feature type="transmembrane region" description="Helical" evidence="6">
    <location>
        <begin position="78"/>
        <end position="97"/>
    </location>
</feature>
<evidence type="ECO:0000256" key="1">
    <source>
        <dbReference type="ARBA" id="ARBA00004127"/>
    </source>
</evidence>
<dbReference type="PANTHER" id="PTHR10981:SF0">
    <property type="entry name" value="BATTENIN"/>
    <property type="match status" value="1"/>
</dbReference>
<protein>
    <submittedName>
        <fullName evidence="7">Arginine transporter</fullName>
    </submittedName>
</protein>
<keyword evidence="5 6" id="KW-0472">Membrane</keyword>
<keyword evidence="3 6" id="KW-0812">Transmembrane</keyword>
<evidence type="ECO:0000313" key="8">
    <source>
        <dbReference type="Proteomes" id="UP001363151"/>
    </source>
</evidence>
<proteinExistence type="inferred from homology"/>
<keyword evidence="2" id="KW-0813">Transport</keyword>
<dbReference type="InterPro" id="IPR003492">
    <property type="entry name" value="Battenin_disease_Cln3"/>
</dbReference>
<evidence type="ECO:0000256" key="4">
    <source>
        <dbReference type="ARBA" id="ARBA00022989"/>
    </source>
</evidence>
<dbReference type="PRINTS" id="PR01315">
    <property type="entry name" value="BATTENIN"/>
</dbReference>
<keyword evidence="4 6" id="KW-1133">Transmembrane helix</keyword>
<feature type="transmembrane region" description="Helical" evidence="6">
    <location>
        <begin position="45"/>
        <end position="66"/>
    </location>
</feature>
<keyword evidence="8" id="KW-1185">Reference proteome</keyword>
<comment type="caution">
    <text evidence="7">The sequence shown here is derived from an EMBL/GenBank/DDBJ whole genome shotgun (WGS) entry which is preliminary data.</text>
</comment>
<evidence type="ECO:0000256" key="6">
    <source>
        <dbReference type="RuleBase" id="RU361113"/>
    </source>
</evidence>
<evidence type="ECO:0000256" key="3">
    <source>
        <dbReference type="ARBA" id="ARBA00022692"/>
    </source>
</evidence>
<name>A0ABR1GBS0_AURAN</name>
<dbReference type="Pfam" id="PF02487">
    <property type="entry name" value="CLN3"/>
    <property type="match status" value="1"/>
</dbReference>
<dbReference type="Proteomes" id="UP001363151">
    <property type="component" value="Unassembled WGS sequence"/>
</dbReference>
<gene>
    <name evidence="7" type="ORF">SO694_00001224</name>
</gene>
<dbReference type="EMBL" id="JBBJCI010000035">
    <property type="protein sequence ID" value="KAK7253271.1"/>
    <property type="molecule type" value="Genomic_DNA"/>
</dbReference>
<organism evidence="7 8">
    <name type="scientific">Aureococcus anophagefferens</name>
    <name type="common">Harmful bloom alga</name>
    <dbReference type="NCBI Taxonomy" id="44056"/>
    <lineage>
        <taxon>Eukaryota</taxon>
        <taxon>Sar</taxon>
        <taxon>Stramenopiles</taxon>
        <taxon>Ochrophyta</taxon>
        <taxon>Pelagophyceae</taxon>
        <taxon>Pelagomonadales</taxon>
        <taxon>Pelagomonadaceae</taxon>
        <taxon>Aureococcus</taxon>
    </lineage>
</organism>
<comment type="subcellular location">
    <subcellularLocation>
        <location evidence="1">Endomembrane system</location>
        <topology evidence="1">Multi-pass membrane protein</topology>
    </subcellularLocation>
</comment>
<evidence type="ECO:0000313" key="7">
    <source>
        <dbReference type="EMBL" id="KAK7253271.1"/>
    </source>
</evidence>